<protein>
    <submittedName>
        <fullName evidence="1">Os03g0258100 protein</fullName>
    </submittedName>
</protein>
<sequence>MALCGSIVLTEDELTRKRGSVYRARKEKVGVFHLVCKGGSRLAAKRRHMRPQLHPHTHLALSRKCWILYNHHQNVQQPQGQTAMSKAM</sequence>
<reference evidence="2" key="1">
    <citation type="journal article" date="2005" name="Nature">
        <title>The map-based sequence of the rice genome.</title>
        <authorList>
            <consortium name="International rice genome sequencing project (IRGSP)"/>
            <person name="Matsumoto T."/>
            <person name="Wu J."/>
            <person name="Kanamori H."/>
            <person name="Katayose Y."/>
            <person name="Fujisawa M."/>
            <person name="Namiki N."/>
            <person name="Mizuno H."/>
            <person name="Yamamoto K."/>
            <person name="Antonio B.A."/>
            <person name="Baba T."/>
            <person name="Sakata K."/>
            <person name="Nagamura Y."/>
            <person name="Aoki H."/>
            <person name="Arikawa K."/>
            <person name="Arita K."/>
            <person name="Bito T."/>
            <person name="Chiden Y."/>
            <person name="Fujitsuka N."/>
            <person name="Fukunaka R."/>
            <person name="Hamada M."/>
            <person name="Harada C."/>
            <person name="Hayashi A."/>
            <person name="Hijishita S."/>
            <person name="Honda M."/>
            <person name="Hosokawa S."/>
            <person name="Ichikawa Y."/>
            <person name="Idonuma A."/>
            <person name="Iijima M."/>
            <person name="Ikeda M."/>
            <person name="Ikeno M."/>
            <person name="Ito K."/>
            <person name="Ito S."/>
            <person name="Ito T."/>
            <person name="Ito Y."/>
            <person name="Ito Y."/>
            <person name="Iwabuchi A."/>
            <person name="Kamiya K."/>
            <person name="Karasawa W."/>
            <person name="Kurita K."/>
            <person name="Katagiri S."/>
            <person name="Kikuta A."/>
            <person name="Kobayashi H."/>
            <person name="Kobayashi N."/>
            <person name="Machita K."/>
            <person name="Maehara T."/>
            <person name="Masukawa M."/>
            <person name="Mizubayashi T."/>
            <person name="Mukai Y."/>
            <person name="Nagasaki H."/>
            <person name="Nagata Y."/>
            <person name="Naito S."/>
            <person name="Nakashima M."/>
            <person name="Nakama Y."/>
            <person name="Nakamichi Y."/>
            <person name="Nakamura M."/>
            <person name="Meguro A."/>
            <person name="Negishi M."/>
            <person name="Ohta I."/>
            <person name="Ohta T."/>
            <person name="Okamoto M."/>
            <person name="Ono N."/>
            <person name="Saji S."/>
            <person name="Sakaguchi M."/>
            <person name="Sakai K."/>
            <person name="Shibata M."/>
            <person name="Shimokawa T."/>
            <person name="Song J."/>
            <person name="Takazaki Y."/>
            <person name="Terasawa K."/>
            <person name="Tsugane M."/>
            <person name="Tsuji K."/>
            <person name="Ueda S."/>
            <person name="Waki K."/>
            <person name="Yamagata H."/>
            <person name="Yamamoto M."/>
            <person name="Yamamoto S."/>
            <person name="Yamane H."/>
            <person name="Yoshiki S."/>
            <person name="Yoshihara R."/>
            <person name="Yukawa K."/>
            <person name="Zhong H."/>
            <person name="Yano M."/>
            <person name="Yuan Q."/>
            <person name="Ouyang S."/>
            <person name="Liu J."/>
            <person name="Jones K.M."/>
            <person name="Gansberger K."/>
            <person name="Moffat K."/>
            <person name="Hill J."/>
            <person name="Bera J."/>
            <person name="Fadrosh D."/>
            <person name="Jin S."/>
            <person name="Johri S."/>
            <person name="Kim M."/>
            <person name="Overton L."/>
            <person name="Reardon M."/>
            <person name="Tsitrin T."/>
            <person name="Vuong H."/>
            <person name="Weaver B."/>
            <person name="Ciecko A."/>
            <person name="Tallon L."/>
            <person name="Jackson J."/>
            <person name="Pai G."/>
            <person name="Aken S.V."/>
            <person name="Utterback T."/>
            <person name="Reidmuller S."/>
            <person name="Feldblyum T."/>
            <person name="Hsiao J."/>
            <person name="Zismann V."/>
            <person name="Iobst S."/>
            <person name="de Vazeille A.R."/>
            <person name="Buell C.R."/>
            <person name="Ying K."/>
            <person name="Li Y."/>
            <person name="Lu T."/>
            <person name="Huang Y."/>
            <person name="Zhao Q."/>
            <person name="Feng Q."/>
            <person name="Zhang L."/>
            <person name="Zhu J."/>
            <person name="Weng Q."/>
            <person name="Mu J."/>
            <person name="Lu Y."/>
            <person name="Fan D."/>
            <person name="Liu Y."/>
            <person name="Guan J."/>
            <person name="Zhang Y."/>
            <person name="Yu S."/>
            <person name="Liu X."/>
            <person name="Zhang Y."/>
            <person name="Hong G."/>
            <person name="Han B."/>
            <person name="Choisne N."/>
            <person name="Demange N."/>
            <person name="Orjeda G."/>
            <person name="Samain S."/>
            <person name="Cattolico L."/>
            <person name="Pelletier E."/>
            <person name="Couloux A."/>
            <person name="Segurens B."/>
            <person name="Wincker P."/>
            <person name="D'Hont A."/>
            <person name="Scarpelli C."/>
            <person name="Weissenbach J."/>
            <person name="Salanoubat M."/>
            <person name="Quetier F."/>
            <person name="Yu Y."/>
            <person name="Kim H.R."/>
            <person name="Rambo T."/>
            <person name="Currie J."/>
            <person name="Collura K."/>
            <person name="Luo M."/>
            <person name="Yang T."/>
            <person name="Ammiraju J.S.S."/>
            <person name="Engler F."/>
            <person name="Soderlund C."/>
            <person name="Wing R.A."/>
            <person name="Palmer L.E."/>
            <person name="de la Bastide M."/>
            <person name="Spiegel L."/>
            <person name="Nascimento L."/>
            <person name="Zutavern T."/>
            <person name="O'Shaughnessy A."/>
            <person name="Dike S."/>
            <person name="Dedhia N."/>
            <person name="Preston R."/>
            <person name="Balija V."/>
            <person name="McCombie W.R."/>
            <person name="Chow T."/>
            <person name="Chen H."/>
            <person name="Chung M."/>
            <person name="Chen C."/>
            <person name="Shaw J."/>
            <person name="Wu H."/>
            <person name="Hsiao K."/>
            <person name="Chao Y."/>
            <person name="Chu M."/>
            <person name="Cheng C."/>
            <person name="Hour A."/>
            <person name="Lee P."/>
            <person name="Lin S."/>
            <person name="Lin Y."/>
            <person name="Liou J."/>
            <person name="Liu S."/>
            <person name="Hsing Y."/>
            <person name="Raghuvanshi S."/>
            <person name="Mohanty A."/>
            <person name="Bharti A.K."/>
            <person name="Gaur A."/>
            <person name="Gupta V."/>
            <person name="Kumar D."/>
            <person name="Ravi V."/>
            <person name="Vij S."/>
            <person name="Kapur A."/>
            <person name="Khurana P."/>
            <person name="Khurana P."/>
            <person name="Khurana J.P."/>
            <person name="Tyagi A.K."/>
            <person name="Gaikwad K."/>
            <person name="Singh A."/>
            <person name="Dalal V."/>
            <person name="Srivastava S."/>
            <person name="Dixit A."/>
            <person name="Pal A.K."/>
            <person name="Ghazi I.A."/>
            <person name="Yadav M."/>
            <person name="Pandit A."/>
            <person name="Bhargava A."/>
            <person name="Sureshbabu K."/>
            <person name="Batra K."/>
            <person name="Sharma T.R."/>
            <person name="Mohapatra T."/>
            <person name="Singh N.K."/>
            <person name="Messing J."/>
            <person name="Nelson A.B."/>
            <person name="Fuks G."/>
            <person name="Kavchok S."/>
            <person name="Keizer G."/>
            <person name="Linton E."/>
            <person name="Llaca V."/>
            <person name="Song R."/>
            <person name="Tanyolac B."/>
            <person name="Young S."/>
            <person name="Ho-Il K."/>
            <person name="Hahn J.H."/>
            <person name="Sangsakoo G."/>
            <person name="Vanavichit A."/>
            <person name="de Mattos Luiz.A.T."/>
            <person name="Zimmer P.D."/>
            <person name="Malone G."/>
            <person name="Dellagostin O."/>
            <person name="de Oliveira A.C."/>
            <person name="Bevan M."/>
            <person name="Bancroft I."/>
            <person name="Minx P."/>
            <person name="Cordum H."/>
            <person name="Wilson R."/>
            <person name="Cheng Z."/>
            <person name="Jin W."/>
            <person name="Jiang J."/>
            <person name="Leong S.A."/>
            <person name="Iwama H."/>
            <person name="Gojobori T."/>
            <person name="Itoh T."/>
            <person name="Niimura Y."/>
            <person name="Fujii Y."/>
            <person name="Habara T."/>
            <person name="Sakai H."/>
            <person name="Sato Y."/>
            <person name="Wilson G."/>
            <person name="Kumar K."/>
            <person name="McCouch S."/>
            <person name="Juretic N."/>
            <person name="Hoen D."/>
            <person name="Wright S."/>
            <person name="Bruskiewich R."/>
            <person name="Bureau T."/>
            <person name="Miyao A."/>
            <person name="Hirochika H."/>
            <person name="Nishikawa T."/>
            <person name="Kadowaki K."/>
            <person name="Sugiura M."/>
            <person name="Burr B."/>
            <person name="Sasaki T."/>
        </authorList>
    </citation>
    <scope>NUCLEOTIDE SEQUENCE [LARGE SCALE GENOMIC DNA]</scope>
    <source>
        <strain evidence="2">cv. Nipponbare</strain>
    </source>
</reference>
<dbReference type="Proteomes" id="UP000059680">
    <property type="component" value="Chromosome 3"/>
</dbReference>
<accession>A0A0N7KGY8</accession>
<reference evidence="1 2" key="3">
    <citation type="journal article" date="2013" name="Rice">
        <title>Improvement of the Oryza sativa Nipponbare reference genome using next generation sequence and optical map data.</title>
        <authorList>
            <person name="Kawahara Y."/>
            <person name="de la Bastide M."/>
            <person name="Hamilton J.P."/>
            <person name="Kanamori H."/>
            <person name="McCombie W.R."/>
            <person name="Ouyang S."/>
            <person name="Schwartz D.C."/>
            <person name="Tanaka T."/>
            <person name="Wu J."/>
            <person name="Zhou S."/>
            <person name="Childs K.L."/>
            <person name="Davidson R.M."/>
            <person name="Lin H."/>
            <person name="Quesada-Ocampo L."/>
            <person name="Vaillancourt B."/>
            <person name="Sakai H."/>
            <person name="Lee S.S."/>
            <person name="Kim J."/>
            <person name="Numa H."/>
            <person name="Itoh T."/>
            <person name="Buell C.R."/>
            <person name="Matsumoto T."/>
        </authorList>
    </citation>
    <scope>NUCLEOTIDE SEQUENCE [LARGE SCALE GENOMIC DNA]</scope>
    <source>
        <strain evidence="2">cv. Nipponbare</strain>
    </source>
</reference>
<name>A0A0N7KGY8_ORYSJ</name>
<evidence type="ECO:0000313" key="1">
    <source>
        <dbReference type="EMBL" id="BAS83337.1"/>
    </source>
</evidence>
<proteinExistence type="predicted"/>
<evidence type="ECO:0000313" key="2">
    <source>
        <dbReference type="Proteomes" id="UP000059680"/>
    </source>
</evidence>
<dbReference type="PaxDb" id="39947-A0A0N7KGY8"/>
<dbReference type="InParanoid" id="A0A0N7KGY8"/>
<gene>
    <name evidence="1" type="ordered locus">Os03g0258100</name>
    <name evidence="1" type="ORF">OSNPB_030258100</name>
</gene>
<dbReference type="EMBL" id="AP014959">
    <property type="protein sequence ID" value="BAS83337.1"/>
    <property type="molecule type" value="Genomic_DNA"/>
</dbReference>
<keyword evidence="2" id="KW-1185">Reference proteome</keyword>
<organism evidence="1 2">
    <name type="scientific">Oryza sativa subsp. japonica</name>
    <name type="common">Rice</name>
    <dbReference type="NCBI Taxonomy" id="39947"/>
    <lineage>
        <taxon>Eukaryota</taxon>
        <taxon>Viridiplantae</taxon>
        <taxon>Streptophyta</taxon>
        <taxon>Embryophyta</taxon>
        <taxon>Tracheophyta</taxon>
        <taxon>Spermatophyta</taxon>
        <taxon>Magnoliopsida</taxon>
        <taxon>Liliopsida</taxon>
        <taxon>Poales</taxon>
        <taxon>Poaceae</taxon>
        <taxon>BOP clade</taxon>
        <taxon>Oryzoideae</taxon>
        <taxon>Oryzeae</taxon>
        <taxon>Oryzinae</taxon>
        <taxon>Oryza</taxon>
        <taxon>Oryza sativa</taxon>
    </lineage>
</organism>
<dbReference type="AlphaFoldDB" id="A0A0N7KGY8"/>
<reference evidence="1 2" key="2">
    <citation type="journal article" date="2013" name="Plant Cell Physiol.">
        <title>Rice Annotation Project Database (RAP-DB): an integrative and interactive database for rice genomics.</title>
        <authorList>
            <person name="Sakai H."/>
            <person name="Lee S.S."/>
            <person name="Tanaka T."/>
            <person name="Numa H."/>
            <person name="Kim J."/>
            <person name="Kawahara Y."/>
            <person name="Wakimoto H."/>
            <person name="Yang C.C."/>
            <person name="Iwamoto M."/>
            <person name="Abe T."/>
            <person name="Yamada Y."/>
            <person name="Muto A."/>
            <person name="Inokuchi H."/>
            <person name="Ikemura T."/>
            <person name="Matsumoto T."/>
            <person name="Sasaki T."/>
            <person name="Itoh T."/>
        </authorList>
    </citation>
    <scope>NUCLEOTIDE SEQUENCE [LARGE SCALE GENOMIC DNA]</scope>
    <source>
        <strain evidence="2">cv. Nipponbare</strain>
    </source>
</reference>